<reference evidence="2 3" key="1">
    <citation type="submission" date="2018-05" db="EMBL/GenBank/DDBJ databases">
        <authorList>
            <person name="Goeker M."/>
            <person name="Huntemann M."/>
            <person name="Clum A."/>
            <person name="Pillay M."/>
            <person name="Palaniappan K."/>
            <person name="Varghese N."/>
            <person name="Mikhailova N."/>
            <person name="Stamatis D."/>
            <person name="Reddy T."/>
            <person name="Daum C."/>
            <person name="Shapiro N."/>
            <person name="Ivanova N."/>
            <person name="Kyrpides N."/>
            <person name="Woyke T."/>
        </authorList>
    </citation>
    <scope>NUCLEOTIDE SEQUENCE [LARGE SCALE GENOMIC DNA]</scope>
    <source>
        <strain evidence="2 3">DSM 26524</strain>
    </source>
</reference>
<keyword evidence="1" id="KW-1133">Transmembrane helix</keyword>
<evidence type="ECO:0000313" key="3">
    <source>
        <dbReference type="Proteomes" id="UP000245412"/>
    </source>
</evidence>
<proteinExistence type="predicted"/>
<keyword evidence="1" id="KW-0472">Membrane</keyword>
<protein>
    <submittedName>
        <fullName evidence="2">Uncharacterized protein</fullName>
    </submittedName>
</protein>
<dbReference type="AlphaFoldDB" id="A0AB73SZ86"/>
<evidence type="ECO:0000313" key="2">
    <source>
        <dbReference type="EMBL" id="PWJ72782.1"/>
    </source>
</evidence>
<dbReference type="Proteomes" id="UP000245412">
    <property type="component" value="Unassembled WGS sequence"/>
</dbReference>
<keyword evidence="1" id="KW-0812">Transmembrane</keyword>
<organism evidence="2 3">
    <name type="scientific">Murimonas intestini</name>
    <dbReference type="NCBI Taxonomy" id="1337051"/>
    <lineage>
        <taxon>Bacteria</taxon>
        <taxon>Bacillati</taxon>
        <taxon>Bacillota</taxon>
        <taxon>Clostridia</taxon>
        <taxon>Lachnospirales</taxon>
        <taxon>Lachnospiraceae</taxon>
        <taxon>Murimonas</taxon>
    </lineage>
</organism>
<keyword evidence="3" id="KW-1185">Reference proteome</keyword>
<sequence>MTHIMSNTEQNKLQFYGFTAARSARALKKEDSAMNEKIYNTMRTAGTAGIVVGIVTIATGVATGVLMIIHGAKLLRDKGKMMI</sequence>
<gene>
    <name evidence="2" type="ORF">C7383_11696</name>
</gene>
<dbReference type="EMBL" id="QGGY01000016">
    <property type="protein sequence ID" value="PWJ72782.1"/>
    <property type="molecule type" value="Genomic_DNA"/>
</dbReference>
<accession>A0AB73SZ86</accession>
<comment type="caution">
    <text evidence="2">The sequence shown here is derived from an EMBL/GenBank/DDBJ whole genome shotgun (WGS) entry which is preliminary data.</text>
</comment>
<evidence type="ECO:0000256" key="1">
    <source>
        <dbReference type="SAM" id="Phobius"/>
    </source>
</evidence>
<name>A0AB73SZ86_9FIRM</name>
<feature type="transmembrane region" description="Helical" evidence="1">
    <location>
        <begin position="50"/>
        <end position="72"/>
    </location>
</feature>